<dbReference type="Gene3D" id="3.30.710.10">
    <property type="entry name" value="Potassium Channel Kv1.1, Chain A"/>
    <property type="match status" value="1"/>
</dbReference>
<dbReference type="AlphaFoldDB" id="A0A0D2KP00"/>
<evidence type="ECO:0000256" key="5">
    <source>
        <dbReference type="ARBA" id="ARBA00022737"/>
    </source>
</evidence>
<dbReference type="GO" id="GO:0005634">
    <property type="term" value="C:nucleus"/>
    <property type="evidence" value="ECO:0007669"/>
    <property type="project" value="UniProtKB-SubCell"/>
</dbReference>
<reference evidence="9 10" key="1">
    <citation type="journal article" date="2013" name="BMC Genomics">
        <title>Reconstruction of the lipid metabolism for the microalga Monoraphidium neglectum from its genome sequence reveals characteristics suitable for biofuel production.</title>
        <authorList>
            <person name="Bogen C."/>
            <person name="Al-Dilaimi A."/>
            <person name="Albersmeier A."/>
            <person name="Wichmann J."/>
            <person name="Grundmann M."/>
            <person name="Rupp O."/>
            <person name="Lauersen K.J."/>
            <person name="Blifernez-Klassen O."/>
            <person name="Kalinowski J."/>
            <person name="Goesmann A."/>
            <person name="Mussgnug J.H."/>
            <person name="Kruse O."/>
        </authorList>
    </citation>
    <scope>NUCLEOTIDE SEQUENCE [LARGE SCALE GENOMIC DNA]</scope>
    <source>
        <strain evidence="9 10">SAG 48.87</strain>
    </source>
</reference>
<gene>
    <name evidence="9" type="ORF">MNEG_10585</name>
</gene>
<dbReference type="KEGG" id="mng:MNEG_10585"/>
<keyword evidence="5" id="KW-0677">Repeat</keyword>
<dbReference type="InterPro" id="IPR056423">
    <property type="entry name" value="BACK_BPM_SPOP"/>
</dbReference>
<dbReference type="RefSeq" id="XP_013896398.1">
    <property type="nucleotide sequence ID" value="XM_014040944.1"/>
</dbReference>
<dbReference type="SMART" id="SM00225">
    <property type="entry name" value="BTB"/>
    <property type="match status" value="1"/>
</dbReference>
<dbReference type="STRING" id="145388.A0A0D2KP00"/>
<dbReference type="Pfam" id="PF24570">
    <property type="entry name" value="BACK_BPM_SPOP"/>
    <property type="match status" value="1"/>
</dbReference>
<evidence type="ECO:0000256" key="6">
    <source>
        <dbReference type="ARBA" id="ARBA00022786"/>
    </source>
</evidence>
<dbReference type="PANTHER" id="PTHR24413">
    <property type="entry name" value="SPECKLE-TYPE POZ PROTEIN"/>
    <property type="match status" value="1"/>
</dbReference>
<dbReference type="SUPFAM" id="SSF54695">
    <property type="entry name" value="POZ domain"/>
    <property type="match status" value="1"/>
</dbReference>
<evidence type="ECO:0000256" key="4">
    <source>
        <dbReference type="ARBA" id="ARBA00022441"/>
    </source>
</evidence>
<dbReference type="EMBL" id="KK102596">
    <property type="protein sequence ID" value="KIY97378.1"/>
    <property type="molecule type" value="Genomic_DNA"/>
</dbReference>
<dbReference type="GeneID" id="25727762"/>
<name>A0A0D2KP00_9CHLO</name>
<dbReference type="Gene3D" id="1.25.40.420">
    <property type="match status" value="1"/>
</dbReference>
<feature type="domain" description="BTB" evidence="8">
    <location>
        <begin position="258"/>
        <end position="320"/>
    </location>
</feature>
<dbReference type="InterPro" id="IPR015915">
    <property type="entry name" value="Kelch-typ_b-propeller"/>
</dbReference>
<evidence type="ECO:0000256" key="3">
    <source>
        <dbReference type="ARBA" id="ARBA00010846"/>
    </source>
</evidence>
<dbReference type="Gene3D" id="2.120.10.80">
    <property type="entry name" value="Kelch-type beta propeller"/>
    <property type="match status" value="1"/>
</dbReference>
<dbReference type="PROSITE" id="PS50097">
    <property type="entry name" value="BTB"/>
    <property type="match status" value="1"/>
</dbReference>
<evidence type="ECO:0000313" key="10">
    <source>
        <dbReference type="Proteomes" id="UP000054498"/>
    </source>
</evidence>
<comment type="pathway">
    <text evidence="2">Protein modification; protein ubiquitination.</text>
</comment>
<evidence type="ECO:0000256" key="1">
    <source>
        <dbReference type="ARBA" id="ARBA00004123"/>
    </source>
</evidence>
<organism evidence="9 10">
    <name type="scientific">Monoraphidium neglectum</name>
    <dbReference type="NCBI Taxonomy" id="145388"/>
    <lineage>
        <taxon>Eukaryota</taxon>
        <taxon>Viridiplantae</taxon>
        <taxon>Chlorophyta</taxon>
        <taxon>core chlorophytes</taxon>
        <taxon>Chlorophyceae</taxon>
        <taxon>CS clade</taxon>
        <taxon>Sphaeropleales</taxon>
        <taxon>Selenastraceae</taxon>
        <taxon>Monoraphidium</taxon>
    </lineage>
</organism>
<evidence type="ECO:0000259" key="8">
    <source>
        <dbReference type="PROSITE" id="PS50097"/>
    </source>
</evidence>
<comment type="subcellular location">
    <subcellularLocation>
        <location evidence="1">Nucleus</location>
    </subcellularLocation>
</comment>
<evidence type="ECO:0000256" key="2">
    <source>
        <dbReference type="ARBA" id="ARBA00004906"/>
    </source>
</evidence>
<keyword evidence="6" id="KW-0833">Ubl conjugation pathway</keyword>
<evidence type="ECO:0000256" key="7">
    <source>
        <dbReference type="ARBA" id="ARBA00023242"/>
    </source>
</evidence>
<accession>A0A0D2KP00</accession>
<keyword evidence="4" id="KW-0880">Kelch repeat</keyword>
<dbReference type="SUPFAM" id="SSF50965">
    <property type="entry name" value="Galactose oxidase, central domain"/>
    <property type="match status" value="1"/>
</dbReference>
<dbReference type="Proteomes" id="UP000054498">
    <property type="component" value="Unassembled WGS sequence"/>
</dbReference>
<dbReference type="InterPro" id="IPR011043">
    <property type="entry name" value="Gal_Oxase/kelch_b-propeller"/>
</dbReference>
<dbReference type="InterPro" id="IPR000210">
    <property type="entry name" value="BTB/POZ_dom"/>
</dbReference>
<comment type="similarity">
    <text evidence="3">Belongs to the Tdpoz family.</text>
</comment>
<protein>
    <recommendedName>
        <fullName evidence="8">BTB domain-containing protein</fullName>
    </recommendedName>
</protein>
<evidence type="ECO:0000313" key="9">
    <source>
        <dbReference type="EMBL" id="KIY97378.1"/>
    </source>
</evidence>
<proteinExistence type="inferred from homology"/>
<dbReference type="InterPro" id="IPR011333">
    <property type="entry name" value="SKP1/BTB/POZ_sf"/>
</dbReference>
<dbReference type="Pfam" id="PF00651">
    <property type="entry name" value="BTB"/>
    <property type="match status" value="1"/>
</dbReference>
<dbReference type="CDD" id="cd18186">
    <property type="entry name" value="BTB_POZ_ZBTB_KLHL-like"/>
    <property type="match status" value="1"/>
</dbReference>
<sequence>MQDENRDPSCKPTAGTGPLALFALDLFGGACQELPTAGCPAFSHLEALFVAGTRLVAAGWQAPSAGRQDDIAMQVATLDLSSAMAPGCARPVAWTKLPARGHVPTARTGCASALLRGDSGGGACLLIHGGMLCSPSVQGLLTSDAYTLALDTCTWTKLAPNTSRAFGKAAPSQPRINHCAVAVPQAAGALVFGGTSAISCFASCPTAELLSRASGPAASLSPPLLAGAPPPLPALAAAAAALAPRHDLRPFCLSETLSDAVLVAGDAQLPAHRLVLAASPRFRELMEQAAVYTKPVDRKWKLHLTDVYPDILKLLLAHMYGCLEAVPAADAATLFSAATRYGLPALRDECQRVLCASTTVETVSTHVLLAYEHASADLMQACVSFAAASQERLAQMLASPGYLHLTEASPKVGQLFLTMAMQELLKKA</sequence>
<keyword evidence="7" id="KW-0539">Nucleus</keyword>
<dbReference type="OrthoDB" id="6496053at2759"/>
<keyword evidence="10" id="KW-1185">Reference proteome</keyword>